<dbReference type="Proteomes" id="UP001642464">
    <property type="component" value="Unassembled WGS sequence"/>
</dbReference>
<feature type="chain" id="PRO_5045630388" description="Secreted protein" evidence="1">
    <location>
        <begin position="17"/>
        <end position="276"/>
    </location>
</feature>
<evidence type="ECO:0000313" key="3">
    <source>
        <dbReference type="Proteomes" id="UP001642464"/>
    </source>
</evidence>
<accession>A0ABP0SMR0</accession>
<keyword evidence="1" id="KW-0732">Signal</keyword>
<dbReference type="EMBL" id="CAXAMM010044206">
    <property type="protein sequence ID" value="CAK9113657.1"/>
    <property type="molecule type" value="Genomic_DNA"/>
</dbReference>
<name>A0ABP0SMR0_9DINO</name>
<evidence type="ECO:0008006" key="4">
    <source>
        <dbReference type="Google" id="ProtNLM"/>
    </source>
</evidence>
<keyword evidence="3" id="KW-1185">Reference proteome</keyword>
<evidence type="ECO:0000256" key="1">
    <source>
        <dbReference type="SAM" id="SignalP"/>
    </source>
</evidence>
<reference evidence="2 3" key="1">
    <citation type="submission" date="2024-02" db="EMBL/GenBank/DDBJ databases">
        <authorList>
            <person name="Chen Y."/>
            <person name="Shah S."/>
            <person name="Dougan E. K."/>
            <person name="Thang M."/>
            <person name="Chan C."/>
        </authorList>
    </citation>
    <scope>NUCLEOTIDE SEQUENCE [LARGE SCALE GENOMIC DNA]</scope>
</reference>
<sequence>MRDALLVLGFIDLATAACPPHAPCGPPPLDDYSSTGSRAVFEHASHVYDLVADGIEMAEDPPSGLFLALDFLNELRDFNCMVKYRDCFQDFPTQLDDGCVKLQAACERVEDCKESMASVAVCASLEQLGHALDRMAGSAAKLLWQMRRLANAPTLALLMRESSSWLRGNGYVGSFINDACRPAVLPRRLLQLDGQIAPLIPQEARFLTSRVHEVLGQSDLTLPFIVNLGAGGPDVASCLLEREGPFWALLFEADVNRAEELRERYKLWSQATAMER</sequence>
<comment type="caution">
    <text evidence="2">The sequence shown here is derived from an EMBL/GenBank/DDBJ whole genome shotgun (WGS) entry which is preliminary data.</text>
</comment>
<proteinExistence type="predicted"/>
<gene>
    <name evidence="2" type="ORF">SCF082_LOCUS52668</name>
</gene>
<protein>
    <recommendedName>
        <fullName evidence="4">Secreted protein</fullName>
    </recommendedName>
</protein>
<feature type="signal peptide" evidence="1">
    <location>
        <begin position="1"/>
        <end position="16"/>
    </location>
</feature>
<evidence type="ECO:0000313" key="2">
    <source>
        <dbReference type="EMBL" id="CAK9113657.1"/>
    </source>
</evidence>
<organism evidence="2 3">
    <name type="scientific">Durusdinium trenchii</name>
    <dbReference type="NCBI Taxonomy" id="1381693"/>
    <lineage>
        <taxon>Eukaryota</taxon>
        <taxon>Sar</taxon>
        <taxon>Alveolata</taxon>
        <taxon>Dinophyceae</taxon>
        <taxon>Suessiales</taxon>
        <taxon>Symbiodiniaceae</taxon>
        <taxon>Durusdinium</taxon>
    </lineage>
</organism>